<dbReference type="SMART" id="SM01260">
    <property type="entry name" value="LANC_like"/>
    <property type="match status" value="1"/>
</dbReference>
<evidence type="ECO:0000313" key="1">
    <source>
        <dbReference type="EMBL" id="WXB06570.1"/>
    </source>
</evidence>
<dbReference type="RefSeq" id="WP_394836219.1">
    <property type="nucleotide sequence ID" value="NZ_CP089929.1"/>
</dbReference>
<dbReference type="PRINTS" id="PR01950">
    <property type="entry name" value="LANCSUPER"/>
</dbReference>
<dbReference type="EMBL" id="CP089983">
    <property type="protein sequence ID" value="WXB06570.1"/>
    <property type="molecule type" value="Genomic_DNA"/>
</dbReference>
<dbReference type="InterPro" id="IPR007822">
    <property type="entry name" value="LANC-like"/>
</dbReference>
<protein>
    <submittedName>
        <fullName evidence="1">Uncharacterized protein</fullName>
    </submittedName>
</protein>
<keyword evidence="2" id="KW-1185">Reference proteome</keyword>
<accession>A0ABZ2LBI5</accession>
<proteinExistence type="predicted"/>
<dbReference type="Proteomes" id="UP001374803">
    <property type="component" value="Chromosome"/>
</dbReference>
<name>A0ABZ2LBI5_9BACT</name>
<reference evidence="1" key="1">
    <citation type="submission" date="2021-12" db="EMBL/GenBank/DDBJ databases">
        <title>Discovery of the Pendulisporaceae a myxobacterial family with distinct sporulation behavior and unique specialized metabolism.</title>
        <authorList>
            <person name="Garcia R."/>
            <person name="Popoff A."/>
            <person name="Bader C.D."/>
            <person name="Loehr J."/>
            <person name="Walesch S."/>
            <person name="Walt C."/>
            <person name="Boldt J."/>
            <person name="Bunk B."/>
            <person name="Haeckl F.J.F.P.J."/>
            <person name="Gunesch A.P."/>
            <person name="Birkelbach J."/>
            <person name="Nuebel U."/>
            <person name="Pietschmann T."/>
            <person name="Bach T."/>
            <person name="Mueller R."/>
        </authorList>
    </citation>
    <scope>NUCLEOTIDE SEQUENCE</scope>
    <source>
        <strain evidence="1">MSr11367</strain>
    </source>
</reference>
<dbReference type="Pfam" id="PF05147">
    <property type="entry name" value="LANC_like"/>
    <property type="match status" value="1"/>
</dbReference>
<dbReference type="Gene3D" id="1.50.10.20">
    <property type="match status" value="1"/>
</dbReference>
<dbReference type="SUPFAM" id="SSF158745">
    <property type="entry name" value="LanC-like"/>
    <property type="match status" value="1"/>
</dbReference>
<organism evidence="1 2">
    <name type="scientific">Pendulispora rubella</name>
    <dbReference type="NCBI Taxonomy" id="2741070"/>
    <lineage>
        <taxon>Bacteria</taxon>
        <taxon>Pseudomonadati</taxon>
        <taxon>Myxococcota</taxon>
        <taxon>Myxococcia</taxon>
        <taxon>Myxococcales</taxon>
        <taxon>Sorangiineae</taxon>
        <taxon>Pendulisporaceae</taxon>
        <taxon>Pendulispora</taxon>
    </lineage>
</organism>
<gene>
    <name evidence="1" type="ORF">LVJ94_04835</name>
</gene>
<evidence type="ECO:0000313" key="2">
    <source>
        <dbReference type="Proteomes" id="UP001374803"/>
    </source>
</evidence>
<sequence>MPLSLDGVGGRLGSRLPWRVTLDAGLREVAHASLRRVAEGLQRRASDAPRVADGDVALFFGYLALETREQRWADQCRLHMASAFEAAAEPSQLPSLLGGYVGVAWTAEHLARLGVIHTDARIEMLDERLAQCLDVEDWNGNFDLPTGLVGIAVYGLELRDAARKSQIVSRAVEHLERLAIVRREGVSWWTLPRFLSAQALRQRPNGHVDLGLAHGVPGVLSLLARADDAGFGGAPIRSLLREGLKWTLAQAIREGGGDAIALPHHVAPNVPPVPARTAWCHGNPGAALALTTAARAVGDVEAEKVFARMARTVASVEPQVSGLRDRFFCHGAAGVAHTFQRLFALTEDPAFEDAARQWYGLAIPGVPPRESRTLRAGAAGIGLMLLAATSVREPSWDRVLLCSV</sequence>